<evidence type="ECO:0000313" key="2">
    <source>
        <dbReference type="Proteomes" id="UP000036410"/>
    </source>
</evidence>
<evidence type="ECO:0000313" key="1">
    <source>
        <dbReference type="EMBL" id="AKP77421.1"/>
    </source>
</evidence>
<dbReference type="Proteomes" id="UP000036410">
    <property type="component" value="Chromosome"/>
</dbReference>
<reference evidence="1 2" key="1">
    <citation type="submission" date="2015-01" db="EMBL/GenBank/DDBJ databases">
        <title>Genome sequence of bacillus megaterium Q3.</title>
        <authorList>
            <person name="Wang Y."/>
            <person name="Luo K."/>
            <person name="Bai L."/>
            <person name="Luo F."/>
        </authorList>
    </citation>
    <scope>NUCLEOTIDE SEQUENCE [LARGE SCALE GENOMIC DNA]</scope>
    <source>
        <strain evidence="1 2">Q3</strain>
    </source>
</reference>
<protein>
    <submittedName>
        <fullName evidence="1">Uncharacterized protein</fullName>
    </submittedName>
</protein>
<name>A0A806TGZ9_PRIMG</name>
<gene>
    <name evidence="1" type="ORF">AS52_02460</name>
</gene>
<accession>A0A806TGZ9</accession>
<dbReference type="EMBL" id="CP010586">
    <property type="protein sequence ID" value="AKP77421.1"/>
    <property type="molecule type" value="Genomic_DNA"/>
</dbReference>
<dbReference type="AlphaFoldDB" id="A0A806TGZ9"/>
<sequence length="394" mass="45733">MRFLIEYKDFKTKEETNFSLQLLDTFLNEHLIGEFHGSTFECILIRFINNPSSKKKYKLRVLYEDIAEIELPGNFINNKTLNVEDFLTGLHRVEEAIMLVKTIELKSELDFSEDKLLLKFQQSIKNAPRTLEELKAYFKKQKQTVQSNWAKLADLSMKRSLSNPKPLTKPLITISISAPLEETEPNHSFIYTEVFSNLLRKAEVMLPGYSHIFIHLADTLVEAKQEFAPNHRIKDAFSIIDTKKYMASDNETKSNMMFNSIVSALRSITKFDHLEEHKIESVIGKIKEEGTDIELKYFSKQNDKYLAEVIYTVPKSHLTNAPFKLRVTDLNSNAVKTTKIDDINLFWCPYSFGSINIKKDSVVIKGRKSHRAEISRRADKLPDEYIFKIKDIFI</sequence>
<dbReference type="RefSeq" id="WP_049164638.1">
    <property type="nucleotide sequence ID" value="NZ_CP010586.1"/>
</dbReference>
<organism evidence="1 2">
    <name type="scientific">Priestia megaterium Q3</name>
    <dbReference type="NCBI Taxonomy" id="1452722"/>
    <lineage>
        <taxon>Bacteria</taxon>
        <taxon>Bacillati</taxon>
        <taxon>Bacillota</taxon>
        <taxon>Bacilli</taxon>
        <taxon>Bacillales</taxon>
        <taxon>Bacillaceae</taxon>
        <taxon>Priestia</taxon>
    </lineage>
</organism>
<proteinExistence type="predicted"/>